<sequence length="339" mass="38843">MNKIKLIRYFFALLIIGSMVGASEWFGQKEILFPEMAALVLGLWVIDKKIWRVSRSMLVVLMTVCAFFGVLLVRYSSFPVLINIAISFAFTSLCLILTRTTLIPITSAAMLPVLLGTDSFVYPASVFVMSLLVVSGQWLLEKNALRQVIAFDKKKGYYKHSIKHWARLFFWLILIAAIPAYTGRLLFIVPPLIVMFIEFSSSSSGFRNRPLQVYMVVIIAAILGTFFQYYVHTILRLPLVYTVLLLFVSLFSLFEIVRKPFAPACAIALVPMIIPQENILLYPVQVAVGAAIFLFVSMFFFLKCYNWKREHLLVCFVPGFIRSGMQRPNRRQRKKEYPE</sequence>
<keyword evidence="1" id="KW-0472">Membrane</keyword>
<feature type="transmembrane region" description="Helical" evidence="1">
    <location>
        <begin position="237"/>
        <end position="254"/>
    </location>
</feature>
<feature type="transmembrane region" description="Helical" evidence="1">
    <location>
        <begin position="282"/>
        <end position="302"/>
    </location>
</feature>
<dbReference type="EMBL" id="JAMZNK010000022">
    <property type="protein sequence ID" value="MDA6070691.1"/>
    <property type="molecule type" value="Genomic_DNA"/>
</dbReference>
<evidence type="ECO:0008006" key="4">
    <source>
        <dbReference type="Google" id="ProtNLM"/>
    </source>
</evidence>
<protein>
    <recommendedName>
        <fullName evidence="4">HPP family protein</fullName>
    </recommendedName>
</protein>
<evidence type="ECO:0000313" key="3">
    <source>
        <dbReference type="Proteomes" id="UP001212170"/>
    </source>
</evidence>
<reference evidence="2 3" key="1">
    <citation type="journal article" date="2023" name="Chemosphere">
        <title>Whole genome analysis of Flavobacterium aziz-sancarii sp. nov., isolated from Ardley Island (Antarctica), revealed a rich resistome and bioremediation potential.</title>
        <authorList>
            <person name="Otur C."/>
            <person name="Okay S."/>
            <person name="Kurt-Kizildogan A."/>
        </authorList>
    </citation>
    <scope>NUCLEOTIDE SEQUENCE [LARGE SCALE GENOMIC DNA]</scope>
    <source>
        <strain evidence="2 3">AC</strain>
    </source>
</reference>
<keyword evidence="3" id="KW-1185">Reference proteome</keyword>
<evidence type="ECO:0000313" key="2">
    <source>
        <dbReference type="EMBL" id="MDA6070691.1"/>
    </source>
</evidence>
<feature type="transmembrane region" description="Helical" evidence="1">
    <location>
        <begin position="168"/>
        <end position="199"/>
    </location>
</feature>
<keyword evidence="1" id="KW-1133">Transmembrane helix</keyword>
<dbReference type="RefSeq" id="WP_271336506.1">
    <property type="nucleotide sequence ID" value="NZ_JAMZNK010000022.1"/>
</dbReference>
<proteinExistence type="predicted"/>
<evidence type="ECO:0000256" key="1">
    <source>
        <dbReference type="SAM" id="Phobius"/>
    </source>
</evidence>
<organism evidence="2 3">
    <name type="scientific">Flavobacterium azizsancarii</name>
    <dbReference type="NCBI Taxonomy" id="2961580"/>
    <lineage>
        <taxon>Bacteria</taxon>
        <taxon>Pseudomonadati</taxon>
        <taxon>Bacteroidota</taxon>
        <taxon>Flavobacteriia</taxon>
        <taxon>Flavobacteriales</taxon>
        <taxon>Flavobacteriaceae</taxon>
        <taxon>Flavobacterium</taxon>
    </lineage>
</organism>
<feature type="transmembrane region" description="Helical" evidence="1">
    <location>
        <begin position="58"/>
        <end position="75"/>
    </location>
</feature>
<feature type="transmembrane region" description="Helical" evidence="1">
    <location>
        <begin position="211"/>
        <end position="231"/>
    </location>
</feature>
<feature type="transmembrane region" description="Helical" evidence="1">
    <location>
        <begin position="7"/>
        <end position="25"/>
    </location>
</feature>
<name>A0ABT4WE02_9FLAO</name>
<gene>
    <name evidence="2" type="ORF">NJT12_13785</name>
</gene>
<keyword evidence="1" id="KW-0812">Transmembrane</keyword>
<feature type="transmembrane region" description="Helical" evidence="1">
    <location>
        <begin position="81"/>
        <end position="98"/>
    </location>
</feature>
<feature type="transmembrane region" description="Helical" evidence="1">
    <location>
        <begin position="119"/>
        <end position="140"/>
    </location>
</feature>
<comment type="caution">
    <text evidence="2">The sequence shown here is derived from an EMBL/GenBank/DDBJ whole genome shotgun (WGS) entry which is preliminary data.</text>
</comment>
<dbReference type="Proteomes" id="UP001212170">
    <property type="component" value="Unassembled WGS sequence"/>
</dbReference>
<accession>A0ABT4WE02</accession>